<keyword evidence="4" id="KW-0418">Kinase</keyword>
<dbReference type="EMBL" id="HG739111">
    <property type="protein sequence ID" value="CDP07660.1"/>
    <property type="molecule type" value="Genomic_DNA"/>
</dbReference>
<evidence type="ECO:0000256" key="1">
    <source>
        <dbReference type="ARBA" id="ARBA00022527"/>
    </source>
</evidence>
<dbReference type="PROSITE" id="PS50011">
    <property type="entry name" value="PROTEIN_KINASE_DOM"/>
    <property type="match status" value="1"/>
</dbReference>
<dbReference type="Pfam" id="PF07714">
    <property type="entry name" value="PK_Tyr_Ser-Thr"/>
    <property type="match status" value="1"/>
</dbReference>
<dbReference type="Gramene" id="CDP07660">
    <property type="protein sequence ID" value="CDP07660"/>
    <property type="gene ID" value="GSCOC_T00024984001"/>
</dbReference>
<name>A0A068UGH5_COFCA</name>
<reference evidence="8" key="1">
    <citation type="journal article" date="2014" name="Science">
        <title>The coffee genome provides insight into the convergent evolution of caffeine biosynthesis.</title>
        <authorList>
            <person name="Denoeud F."/>
            <person name="Carretero-Paulet L."/>
            <person name="Dereeper A."/>
            <person name="Droc G."/>
            <person name="Guyot R."/>
            <person name="Pietrella M."/>
            <person name="Zheng C."/>
            <person name="Alberti A."/>
            <person name="Anthony F."/>
            <person name="Aprea G."/>
            <person name="Aury J.M."/>
            <person name="Bento P."/>
            <person name="Bernard M."/>
            <person name="Bocs S."/>
            <person name="Campa C."/>
            <person name="Cenci A."/>
            <person name="Combes M.C."/>
            <person name="Crouzillat D."/>
            <person name="Da Silva C."/>
            <person name="Daddiego L."/>
            <person name="De Bellis F."/>
            <person name="Dussert S."/>
            <person name="Garsmeur O."/>
            <person name="Gayraud T."/>
            <person name="Guignon V."/>
            <person name="Jahn K."/>
            <person name="Jamilloux V."/>
            <person name="Joet T."/>
            <person name="Labadie K."/>
            <person name="Lan T."/>
            <person name="Leclercq J."/>
            <person name="Lepelley M."/>
            <person name="Leroy T."/>
            <person name="Li L.T."/>
            <person name="Librado P."/>
            <person name="Lopez L."/>
            <person name="Munoz A."/>
            <person name="Noel B."/>
            <person name="Pallavicini A."/>
            <person name="Perrotta G."/>
            <person name="Poncet V."/>
            <person name="Pot D."/>
            <person name="Priyono X."/>
            <person name="Rigoreau M."/>
            <person name="Rouard M."/>
            <person name="Rozas J."/>
            <person name="Tranchant-Dubreuil C."/>
            <person name="VanBuren R."/>
            <person name="Zhang Q."/>
            <person name="Andrade A.C."/>
            <person name="Argout X."/>
            <person name="Bertrand B."/>
            <person name="de Kochko A."/>
            <person name="Graziosi G."/>
            <person name="Henry R.J."/>
            <person name="Jayarama X."/>
            <person name="Ming R."/>
            <person name="Nagai C."/>
            <person name="Rounsley S."/>
            <person name="Sankoff D."/>
            <person name="Giuliano G."/>
            <person name="Albert V.A."/>
            <person name="Wincker P."/>
            <person name="Lashermes P."/>
        </authorList>
    </citation>
    <scope>NUCLEOTIDE SEQUENCE [LARGE SCALE GENOMIC DNA]</scope>
    <source>
        <strain evidence="8">cv. DH200-94</strain>
    </source>
</reference>
<dbReference type="Proteomes" id="UP000295252">
    <property type="component" value="Chromosome IV"/>
</dbReference>
<keyword evidence="5" id="KW-0067">ATP-binding</keyword>
<evidence type="ECO:0000256" key="4">
    <source>
        <dbReference type="ARBA" id="ARBA00022777"/>
    </source>
</evidence>
<dbReference type="PANTHER" id="PTHR27002">
    <property type="entry name" value="RECEPTOR-LIKE SERINE/THREONINE-PROTEIN KINASE SD1-8"/>
    <property type="match status" value="1"/>
</dbReference>
<feature type="domain" description="Protein kinase" evidence="6">
    <location>
        <begin position="1"/>
        <end position="116"/>
    </location>
</feature>
<dbReference type="PhylomeDB" id="A0A068UGH5"/>
<evidence type="ECO:0000256" key="5">
    <source>
        <dbReference type="ARBA" id="ARBA00022840"/>
    </source>
</evidence>
<proteinExistence type="predicted"/>
<dbReference type="Gene3D" id="1.10.510.10">
    <property type="entry name" value="Transferase(Phosphotransferase) domain 1"/>
    <property type="match status" value="1"/>
</dbReference>
<dbReference type="GO" id="GO:0005886">
    <property type="term" value="C:plasma membrane"/>
    <property type="evidence" value="ECO:0007669"/>
    <property type="project" value="TreeGrafter"/>
</dbReference>
<dbReference type="SUPFAM" id="SSF56112">
    <property type="entry name" value="Protein kinase-like (PK-like)"/>
    <property type="match status" value="1"/>
</dbReference>
<organism evidence="7 8">
    <name type="scientific">Coffea canephora</name>
    <name type="common">Robusta coffee</name>
    <dbReference type="NCBI Taxonomy" id="49390"/>
    <lineage>
        <taxon>Eukaryota</taxon>
        <taxon>Viridiplantae</taxon>
        <taxon>Streptophyta</taxon>
        <taxon>Embryophyta</taxon>
        <taxon>Tracheophyta</taxon>
        <taxon>Spermatophyta</taxon>
        <taxon>Magnoliopsida</taxon>
        <taxon>eudicotyledons</taxon>
        <taxon>Gunneridae</taxon>
        <taxon>Pentapetalae</taxon>
        <taxon>asterids</taxon>
        <taxon>lamiids</taxon>
        <taxon>Gentianales</taxon>
        <taxon>Rubiaceae</taxon>
        <taxon>Ixoroideae</taxon>
        <taxon>Gardenieae complex</taxon>
        <taxon>Bertiereae - Coffeeae clade</taxon>
        <taxon>Coffeeae</taxon>
        <taxon>Coffea</taxon>
    </lineage>
</organism>
<evidence type="ECO:0000256" key="2">
    <source>
        <dbReference type="ARBA" id="ARBA00022679"/>
    </source>
</evidence>
<keyword evidence="8" id="KW-1185">Reference proteome</keyword>
<evidence type="ECO:0000313" key="7">
    <source>
        <dbReference type="EMBL" id="CDP07660.1"/>
    </source>
</evidence>
<accession>A0A068UGH5</accession>
<dbReference type="GO" id="GO:0005524">
    <property type="term" value="F:ATP binding"/>
    <property type="evidence" value="ECO:0007669"/>
    <property type="project" value="UniProtKB-KW"/>
</dbReference>
<dbReference type="GO" id="GO:0004674">
    <property type="term" value="F:protein serine/threonine kinase activity"/>
    <property type="evidence" value="ECO:0007669"/>
    <property type="project" value="UniProtKB-KW"/>
</dbReference>
<dbReference type="AlphaFoldDB" id="A0A068UGH5"/>
<evidence type="ECO:0000256" key="3">
    <source>
        <dbReference type="ARBA" id="ARBA00022741"/>
    </source>
</evidence>
<protein>
    <recommendedName>
        <fullName evidence="6">Protein kinase domain-containing protein</fullName>
    </recommendedName>
</protein>
<sequence length="116" mass="12640">MQHSGLLSSLGYNTVCAISSRSQSILLDKEMNPKLSYFGMARISGGDETEANTRRVVGTYIRLNINALPLTTTSSKSDVFSFGVLVTYDLLSSLGCDTVRAISFVVLLPEWSEVAR</sequence>
<dbReference type="PANTHER" id="PTHR27002:SF181">
    <property type="entry name" value="RECEPTOR-LIKE SERINE_THREONINE-PROTEIN KINASE"/>
    <property type="match status" value="1"/>
</dbReference>
<evidence type="ECO:0000259" key="6">
    <source>
        <dbReference type="PROSITE" id="PS50011"/>
    </source>
</evidence>
<gene>
    <name evidence="7" type="ORF">GSCOC_T00024984001</name>
</gene>
<dbReference type="InterPro" id="IPR000719">
    <property type="entry name" value="Prot_kinase_dom"/>
</dbReference>
<dbReference type="InterPro" id="IPR001245">
    <property type="entry name" value="Ser-Thr/Tyr_kinase_cat_dom"/>
</dbReference>
<keyword evidence="1" id="KW-0723">Serine/threonine-protein kinase</keyword>
<dbReference type="InterPro" id="IPR011009">
    <property type="entry name" value="Kinase-like_dom_sf"/>
</dbReference>
<evidence type="ECO:0000313" key="8">
    <source>
        <dbReference type="Proteomes" id="UP000295252"/>
    </source>
</evidence>
<keyword evidence="2" id="KW-0808">Transferase</keyword>
<dbReference type="InParanoid" id="A0A068UGH5"/>
<keyword evidence="3" id="KW-0547">Nucleotide-binding</keyword>